<evidence type="ECO:0000256" key="1">
    <source>
        <dbReference type="SAM" id="Phobius"/>
    </source>
</evidence>
<dbReference type="EMBL" id="CASHTH010003183">
    <property type="protein sequence ID" value="CAI8041354.1"/>
    <property type="molecule type" value="Genomic_DNA"/>
</dbReference>
<keyword evidence="4" id="KW-1185">Reference proteome</keyword>
<feature type="transmembrane region" description="Helical" evidence="1">
    <location>
        <begin position="420"/>
        <end position="446"/>
    </location>
</feature>
<proteinExistence type="predicted"/>
<accession>A0AA35T509</accession>
<evidence type="ECO:0000313" key="4">
    <source>
        <dbReference type="Proteomes" id="UP001174909"/>
    </source>
</evidence>
<gene>
    <name evidence="3" type="ORF">GBAR_LOCUS23000</name>
</gene>
<feature type="transmembrane region" description="Helical" evidence="1">
    <location>
        <begin position="353"/>
        <end position="375"/>
    </location>
</feature>
<keyword evidence="1" id="KW-0472">Membrane</keyword>
<feature type="transmembrane region" description="Helical" evidence="1">
    <location>
        <begin position="200"/>
        <end position="223"/>
    </location>
</feature>
<comment type="caution">
    <text evidence="3">The sequence shown here is derived from an EMBL/GenBank/DDBJ whole genome shotgun (WGS) entry which is preliminary data.</text>
</comment>
<name>A0AA35T509_GEOBA</name>
<feature type="transmembrane region" description="Helical" evidence="1">
    <location>
        <begin position="387"/>
        <end position="408"/>
    </location>
</feature>
<keyword evidence="2" id="KW-0732">Signal</keyword>
<reference evidence="3" key="1">
    <citation type="submission" date="2023-03" db="EMBL/GenBank/DDBJ databases">
        <authorList>
            <person name="Steffen K."/>
            <person name="Cardenas P."/>
        </authorList>
    </citation>
    <scope>NUCLEOTIDE SEQUENCE</scope>
</reference>
<keyword evidence="1" id="KW-1133">Transmembrane helix</keyword>
<dbReference type="AlphaFoldDB" id="A0AA35T509"/>
<feature type="transmembrane region" description="Helical" evidence="1">
    <location>
        <begin position="327"/>
        <end position="347"/>
    </location>
</feature>
<protein>
    <submittedName>
        <fullName evidence="3">Uncharacterized protein</fullName>
    </submittedName>
</protein>
<evidence type="ECO:0000313" key="3">
    <source>
        <dbReference type="EMBL" id="CAI8041354.1"/>
    </source>
</evidence>
<feature type="signal peptide" evidence="2">
    <location>
        <begin position="1"/>
        <end position="22"/>
    </location>
</feature>
<feature type="transmembrane region" description="Helical" evidence="1">
    <location>
        <begin position="243"/>
        <end position="265"/>
    </location>
</feature>
<organism evidence="3 4">
    <name type="scientific">Geodia barretti</name>
    <name type="common">Barrett's horny sponge</name>
    <dbReference type="NCBI Taxonomy" id="519541"/>
    <lineage>
        <taxon>Eukaryota</taxon>
        <taxon>Metazoa</taxon>
        <taxon>Porifera</taxon>
        <taxon>Demospongiae</taxon>
        <taxon>Heteroscleromorpha</taxon>
        <taxon>Tetractinellida</taxon>
        <taxon>Astrophorina</taxon>
        <taxon>Geodiidae</taxon>
        <taxon>Geodia</taxon>
    </lineage>
</organism>
<dbReference type="Proteomes" id="UP001174909">
    <property type="component" value="Unassembled WGS sequence"/>
</dbReference>
<feature type="chain" id="PRO_5041302449" evidence="2">
    <location>
        <begin position="23"/>
        <end position="513"/>
    </location>
</feature>
<sequence>MAFSARFSSAAVFFVPFLLVGSFQVTLEQQPECLRDVDLETGVAYTSIWQGRYAALVEGPNYFAPPAVMFYLRFLFLNVSYNMYEDFRIFAYDDLCGEEEQSRPNDTVSGPSFVASYSPYLASLGAAAWDVMTLGSTDASERINITTIVLPLQACPGPNQRRVYNQIFQLVLRASGKGEDQLQLKPLSDESSVRSSQVHLFMTIGLLSLFLTFLLLPCFSTLLQSVLASRFSTQTLQTAQLSLLSTASLVSGFFIVYLTLSMIVYYCHFSETVDGTLFRDPFFSPMTQCMLFYNLSGLASFLGGVVFSGCRKSRKAHVTCCQVGNGLLSACTTAAFFHSFFIVLSLFEDLVSTLSNIVSFFTVVVLLFLALFAILEQYRKSRFQGNFILVVLMQMTLSSIYNILIMSFRQITCEDEGGSIATGAYLCLVIAISIACVLLAVAMITMMSDGKNKKKKCGNDPESGNIAQKVNYPVRDGERVSGEVQLVQRGDNRATDLAAVAKEMGFIVLIPGV</sequence>
<evidence type="ECO:0000256" key="2">
    <source>
        <dbReference type="SAM" id="SignalP"/>
    </source>
</evidence>
<feature type="non-terminal residue" evidence="3">
    <location>
        <position position="513"/>
    </location>
</feature>
<keyword evidence="1" id="KW-0812">Transmembrane</keyword>
<feature type="transmembrane region" description="Helical" evidence="1">
    <location>
        <begin position="285"/>
        <end position="307"/>
    </location>
</feature>